<dbReference type="Gene3D" id="3.40.50.300">
    <property type="entry name" value="P-loop containing nucleotide triphosphate hydrolases"/>
    <property type="match status" value="1"/>
</dbReference>
<keyword evidence="3" id="KW-1003">Cell membrane</keyword>
<dbReference type="RefSeq" id="WP_055663218.1">
    <property type="nucleotide sequence ID" value="NZ_CYPR01000104.1"/>
</dbReference>
<evidence type="ECO:0000256" key="8">
    <source>
        <dbReference type="ARBA" id="ARBA00023136"/>
    </source>
</evidence>
<dbReference type="InterPro" id="IPR039421">
    <property type="entry name" value="Type_1_exporter"/>
</dbReference>
<keyword evidence="7 9" id="KW-1133">Transmembrane helix</keyword>
<feature type="transmembrane region" description="Helical" evidence="9">
    <location>
        <begin position="17"/>
        <end position="38"/>
    </location>
</feature>
<feature type="transmembrane region" description="Helical" evidence="9">
    <location>
        <begin position="156"/>
        <end position="175"/>
    </location>
</feature>
<dbReference type="STRING" id="313367.JSE7799_01688"/>
<keyword evidence="13" id="KW-1185">Reference proteome</keyword>
<evidence type="ECO:0000256" key="3">
    <source>
        <dbReference type="ARBA" id="ARBA00022475"/>
    </source>
</evidence>
<keyword evidence="8 9" id="KW-0472">Membrane</keyword>
<dbReference type="AlphaFoldDB" id="A0A0M7B9U8"/>
<evidence type="ECO:0000256" key="2">
    <source>
        <dbReference type="ARBA" id="ARBA00022448"/>
    </source>
</evidence>
<dbReference type="FunFam" id="3.40.50.300:FF:000221">
    <property type="entry name" value="Multidrug ABC transporter ATP-binding protein"/>
    <property type="match status" value="1"/>
</dbReference>
<comment type="subcellular location">
    <subcellularLocation>
        <location evidence="1">Cell membrane</location>
        <topology evidence="1">Multi-pass membrane protein</topology>
    </subcellularLocation>
</comment>
<dbReference type="EC" id="3.6.3.-" evidence="12"/>
<dbReference type="Proteomes" id="UP000049455">
    <property type="component" value="Unassembled WGS sequence"/>
</dbReference>
<dbReference type="EMBL" id="CYPR01000104">
    <property type="protein sequence ID" value="CUH38969.1"/>
    <property type="molecule type" value="Genomic_DNA"/>
</dbReference>
<gene>
    <name evidence="12" type="ORF">JSE7799_01688</name>
</gene>
<feature type="transmembrane region" description="Helical" evidence="9">
    <location>
        <begin position="239"/>
        <end position="259"/>
    </location>
</feature>
<dbReference type="GO" id="GO:0015421">
    <property type="term" value="F:ABC-type oligopeptide transporter activity"/>
    <property type="evidence" value="ECO:0007669"/>
    <property type="project" value="TreeGrafter"/>
</dbReference>
<dbReference type="PROSITE" id="PS00211">
    <property type="entry name" value="ABC_TRANSPORTER_1"/>
    <property type="match status" value="1"/>
</dbReference>
<feature type="domain" description="ABC transmembrane type-1" evidence="11">
    <location>
        <begin position="18"/>
        <end position="300"/>
    </location>
</feature>
<dbReference type="InterPro" id="IPR017871">
    <property type="entry name" value="ABC_transporter-like_CS"/>
</dbReference>
<organism evidence="12 13">
    <name type="scientific">Jannaschia seosinensis</name>
    <dbReference type="NCBI Taxonomy" id="313367"/>
    <lineage>
        <taxon>Bacteria</taxon>
        <taxon>Pseudomonadati</taxon>
        <taxon>Pseudomonadota</taxon>
        <taxon>Alphaproteobacteria</taxon>
        <taxon>Rhodobacterales</taxon>
        <taxon>Roseobacteraceae</taxon>
        <taxon>Jannaschia</taxon>
    </lineage>
</organism>
<dbReference type="InterPro" id="IPR011527">
    <property type="entry name" value="ABC1_TM_dom"/>
</dbReference>
<evidence type="ECO:0000259" key="11">
    <source>
        <dbReference type="PROSITE" id="PS50929"/>
    </source>
</evidence>
<reference evidence="12 13" key="1">
    <citation type="submission" date="2015-09" db="EMBL/GenBank/DDBJ databases">
        <authorList>
            <person name="Jackson K.R."/>
            <person name="Lunt B.L."/>
            <person name="Fisher J.N.B."/>
            <person name="Gardner A.V."/>
            <person name="Bailey M.E."/>
            <person name="Deus L.M."/>
            <person name="Earl A.S."/>
            <person name="Gibby P.D."/>
            <person name="Hartmann K.A."/>
            <person name="Liu J.E."/>
            <person name="Manci A.M."/>
            <person name="Nielsen D.A."/>
            <person name="Solomon M.B."/>
            <person name="Breakwell D.P."/>
            <person name="Burnett S.H."/>
            <person name="Grose J.H."/>
        </authorList>
    </citation>
    <scope>NUCLEOTIDE SEQUENCE [LARGE SCALE GENOMIC DNA]</scope>
    <source>
        <strain evidence="12 13">CECT 7799</strain>
    </source>
</reference>
<keyword evidence="5" id="KW-0547">Nucleotide-binding</keyword>
<evidence type="ECO:0000256" key="5">
    <source>
        <dbReference type="ARBA" id="ARBA00022741"/>
    </source>
</evidence>
<dbReference type="CDD" id="cd18552">
    <property type="entry name" value="ABC_6TM_MsbA_like"/>
    <property type="match status" value="1"/>
</dbReference>
<evidence type="ECO:0000259" key="10">
    <source>
        <dbReference type="PROSITE" id="PS50893"/>
    </source>
</evidence>
<dbReference type="SUPFAM" id="SSF52540">
    <property type="entry name" value="P-loop containing nucleoside triphosphate hydrolases"/>
    <property type="match status" value="1"/>
</dbReference>
<dbReference type="Pfam" id="PF00005">
    <property type="entry name" value="ABC_tran"/>
    <property type="match status" value="1"/>
</dbReference>
<sequence length="571" mass="62025">MFGRFWREYLKGQTPKLAFAAILMVIEGSTLGALSYMLKPVFDLVFVQGREDAIVWVGIGIFMLFLIRAVTGIAQRVIMTRIATTTSTTMQSNLLRHVLTLDASFFQKMPPGTLISRVNSDANATQGIWSALILGAGRDLVALVSLFAVAVSVDPFWTLLAMAGTPLLIAPNLILQRYLRKKSARLRDLAAARTTRLDETFHGIGPVKLNGLEGYQSDRFSRLTSDYVTARIKASAGSAMLPGLIDLAVGLGFFCVLYFGGRDIIAGTKTVGDFMAFFSAMTLAFQPLRRLGGLVGTWQKAAASLERVFGLFDTRPVVAAPASQPQIPDLPDTTIRFEDVHLSYDDAKVLRGIDFVAEAGKVTALVGPSGAGKSTIFNVLTRLVEPSAGEVSIGGKNLRDIEIGGLRAMISVVSQDALLFDETIRENIVLGRKDVSEEALRRAMDAAFVSDFVDTFPDGLSTMVGPRGSSLSGGQRQRIVIARAILRDTPILLLDEATSALDTAVEQKVQEGIRTLSRDRTVLVIAHRLSTIVNADRIVAVEQGRVVETGRHEELLAKKGLYAHLQSRLEE</sequence>
<dbReference type="GO" id="GO:0005886">
    <property type="term" value="C:plasma membrane"/>
    <property type="evidence" value="ECO:0007669"/>
    <property type="project" value="UniProtKB-SubCell"/>
</dbReference>
<evidence type="ECO:0000256" key="6">
    <source>
        <dbReference type="ARBA" id="ARBA00022840"/>
    </source>
</evidence>
<evidence type="ECO:0000256" key="1">
    <source>
        <dbReference type="ARBA" id="ARBA00004651"/>
    </source>
</evidence>
<feature type="domain" description="ABC transporter" evidence="10">
    <location>
        <begin position="335"/>
        <end position="568"/>
    </location>
</feature>
<accession>A0A0M7B9U8</accession>
<dbReference type="InterPro" id="IPR003593">
    <property type="entry name" value="AAA+_ATPase"/>
</dbReference>
<dbReference type="SUPFAM" id="SSF90123">
    <property type="entry name" value="ABC transporter transmembrane region"/>
    <property type="match status" value="1"/>
</dbReference>
<dbReference type="GO" id="GO:0005524">
    <property type="term" value="F:ATP binding"/>
    <property type="evidence" value="ECO:0007669"/>
    <property type="project" value="UniProtKB-KW"/>
</dbReference>
<protein>
    <submittedName>
        <fullName evidence="12">Putative multidrug export ATP-binding/permease protein</fullName>
        <ecNumber evidence="12">3.6.3.-</ecNumber>
    </submittedName>
</protein>
<dbReference type="InterPro" id="IPR027417">
    <property type="entry name" value="P-loop_NTPase"/>
</dbReference>
<evidence type="ECO:0000313" key="13">
    <source>
        <dbReference type="Proteomes" id="UP000049455"/>
    </source>
</evidence>
<dbReference type="InterPro" id="IPR003439">
    <property type="entry name" value="ABC_transporter-like_ATP-bd"/>
</dbReference>
<dbReference type="InterPro" id="IPR036640">
    <property type="entry name" value="ABC1_TM_sf"/>
</dbReference>
<dbReference type="PROSITE" id="PS50893">
    <property type="entry name" value="ABC_TRANSPORTER_2"/>
    <property type="match status" value="1"/>
</dbReference>
<dbReference type="SMART" id="SM00382">
    <property type="entry name" value="AAA"/>
    <property type="match status" value="1"/>
</dbReference>
<evidence type="ECO:0000313" key="12">
    <source>
        <dbReference type="EMBL" id="CUH38969.1"/>
    </source>
</evidence>
<dbReference type="Pfam" id="PF00664">
    <property type="entry name" value="ABC_membrane"/>
    <property type="match status" value="1"/>
</dbReference>
<dbReference type="Gene3D" id="1.20.1560.10">
    <property type="entry name" value="ABC transporter type 1, transmembrane domain"/>
    <property type="match status" value="1"/>
</dbReference>
<keyword evidence="6 12" id="KW-0067">ATP-binding</keyword>
<dbReference type="GO" id="GO:0016887">
    <property type="term" value="F:ATP hydrolysis activity"/>
    <property type="evidence" value="ECO:0007669"/>
    <property type="project" value="InterPro"/>
</dbReference>
<dbReference type="PANTHER" id="PTHR43394:SF1">
    <property type="entry name" value="ATP-BINDING CASSETTE SUB-FAMILY B MEMBER 10, MITOCHONDRIAL"/>
    <property type="match status" value="1"/>
</dbReference>
<dbReference type="PROSITE" id="PS50929">
    <property type="entry name" value="ABC_TM1F"/>
    <property type="match status" value="1"/>
</dbReference>
<keyword evidence="2" id="KW-0813">Transport</keyword>
<keyword evidence="4 9" id="KW-0812">Transmembrane</keyword>
<dbReference type="OrthoDB" id="9808328at2"/>
<name>A0A0M7B9U8_9RHOB</name>
<proteinExistence type="predicted"/>
<evidence type="ECO:0000256" key="4">
    <source>
        <dbReference type="ARBA" id="ARBA00022692"/>
    </source>
</evidence>
<dbReference type="PANTHER" id="PTHR43394">
    <property type="entry name" value="ATP-DEPENDENT PERMEASE MDL1, MITOCHONDRIAL"/>
    <property type="match status" value="1"/>
</dbReference>
<feature type="transmembrane region" description="Helical" evidence="9">
    <location>
        <begin position="53"/>
        <end position="71"/>
    </location>
</feature>
<keyword evidence="12" id="KW-0378">Hydrolase</keyword>
<feature type="transmembrane region" description="Helical" evidence="9">
    <location>
        <begin position="127"/>
        <end position="150"/>
    </location>
</feature>
<evidence type="ECO:0000256" key="7">
    <source>
        <dbReference type="ARBA" id="ARBA00022989"/>
    </source>
</evidence>
<evidence type="ECO:0000256" key="9">
    <source>
        <dbReference type="SAM" id="Phobius"/>
    </source>
</evidence>